<reference evidence="3 4" key="1">
    <citation type="journal article" date="2019" name="Int. J. Syst. Evol. Microbiol.">
        <title>The Global Catalogue of Microorganisms (GCM) 10K type strain sequencing project: providing services to taxonomists for standard genome sequencing and annotation.</title>
        <authorList>
            <consortium name="The Broad Institute Genomics Platform"/>
            <consortium name="The Broad Institute Genome Sequencing Center for Infectious Disease"/>
            <person name="Wu L."/>
            <person name="Ma J."/>
        </authorList>
    </citation>
    <scope>NUCLEOTIDE SEQUENCE [LARGE SCALE GENOMIC DNA]</scope>
    <source>
        <strain evidence="3 4">JCM 16014</strain>
    </source>
</reference>
<keyword evidence="4" id="KW-1185">Reference proteome</keyword>
<keyword evidence="2" id="KW-0812">Transmembrane</keyword>
<feature type="region of interest" description="Disordered" evidence="1">
    <location>
        <begin position="180"/>
        <end position="200"/>
    </location>
</feature>
<feature type="transmembrane region" description="Helical" evidence="2">
    <location>
        <begin position="206"/>
        <end position="229"/>
    </location>
</feature>
<proteinExistence type="predicted"/>
<dbReference type="Proteomes" id="UP001500751">
    <property type="component" value="Unassembled WGS sequence"/>
</dbReference>
<organism evidence="3 4">
    <name type="scientific">Catenulispora yoronensis</name>
    <dbReference type="NCBI Taxonomy" id="450799"/>
    <lineage>
        <taxon>Bacteria</taxon>
        <taxon>Bacillati</taxon>
        <taxon>Actinomycetota</taxon>
        <taxon>Actinomycetes</taxon>
        <taxon>Catenulisporales</taxon>
        <taxon>Catenulisporaceae</taxon>
        <taxon>Catenulispora</taxon>
    </lineage>
</organism>
<name>A0ABN2UCU6_9ACTN</name>
<evidence type="ECO:0000313" key="3">
    <source>
        <dbReference type="EMBL" id="GAA2034880.1"/>
    </source>
</evidence>
<feature type="transmembrane region" description="Helical" evidence="2">
    <location>
        <begin position="148"/>
        <end position="165"/>
    </location>
</feature>
<accession>A0ABN2UCU6</accession>
<feature type="transmembrane region" description="Helical" evidence="2">
    <location>
        <begin position="118"/>
        <end position="136"/>
    </location>
</feature>
<feature type="compositionally biased region" description="Low complexity" evidence="1">
    <location>
        <begin position="182"/>
        <end position="192"/>
    </location>
</feature>
<dbReference type="RefSeq" id="WP_344667090.1">
    <property type="nucleotide sequence ID" value="NZ_BAAAQN010000021.1"/>
</dbReference>
<protein>
    <recommendedName>
        <fullName evidence="5">DUF2207 domain-containing protein</fullName>
    </recommendedName>
</protein>
<evidence type="ECO:0000313" key="4">
    <source>
        <dbReference type="Proteomes" id="UP001500751"/>
    </source>
</evidence>
<comment type="caution">
    <text evidence="3">The sequence shown here is derived from an EMBL/GenBank/DDBJ whole genome shotgun (WGS) entry which is preliminary data.</text>
</comment>
<gene>
    <name evidence="3" type="ORF">GCM10009839_39400</name>
</gene>
<evidence type="ECO:0008006" key="5">
    <source>
        <dbReference type="Google" id="ProtNLM"/>
    </source>
</evidence>
<evidence type="ECO:0000256" key="1">
    <source>
        <dbReference type="SAM" id="MobiDB-lite"/>
    </source>
</evidence>
<keyword evidence="2" id="KW-0472">Membrane</keyword>
<keyword evidence="2" id="KW-1133">Transmembrane helix</keyword>
<dbReference type="EMBL" id="BAAAQN010000021">
    <property type="protein sequence ID" value="GAA2034880.1"/>
    <property type="molecule type" value="Genomic_DNA"/>
</dbReference>
<sequence length="230" mass="24384">MGLGGSAALRWVGSALLATALLLTVPCGAPRGAQFEQLLDGVRAGGVTAVQIHVDGGTVSTVWHEGPLRWYRADGPYDAQRQLLAAATAPGAEGRLTFTSPEPHRVWLQAVDDADEPTWLAVPAVLLYLLAFLVMLMTREHPYANRWAWFWLFVVGGIGPILLLLKEPVPLRIGRRRRASRAGEASQASRPARPARPARPPVTGGIGLALALVWATGLALAGSLLSAVAG</sequence>
<evidence type="ECO:0000256" key="2">
    <source>
        <dbReference type="SAM" id="Phobius"/>
    </source>
</evidence>